<keyword evidence="3 8" id="KW-0378">Hydrolase</keyword>
<keyword evidence="12" id="KW-1185">Reference proteome</keyword>
<keyword evidence="7" id="KW-0067">ATP-binding</keyword>
<keyword evidence="7" id="KW-0547">Nucleotide-binding</keyword>
<accession>A0A8H3TPK7</accession>
<dbReference type="PROSITE" id="PS01238">
    <property type="entry name" value="GDA1_CD39_NTPASE"/>
    <property type="match status" value="1"/>
</dbReference>
<dbReference type="CDD" id="cd24040">
    <property type="entry name" value="ASKHA_NBD_GDA1"/>
    <property type="match status" value="1"/>
</dbReference>
<evidence type="ECO:0000256" key="4">
    <source>
        <dbReference type="ARBA" id="ARBA00037742"/>
    </source>
</evidence>
<dbReference type="GO" id="GO:0045134">
    <property type="term" value="F:UDP phosphatase activity"/>
    <property type="evidence" value="ECO:0007669"/>
    <property type="project" value="TreeGrafter"/>
</dbReference>
<sequence length="692" mass="75293">MFASRKYQALPTSNNGAGGPRRRGPSPLKKYVIIGGFAVFACVLLLGGRHVATTSSSLSNTGKESIMVGGEADDSSLESIWDNEDDEESDAFQSPPFNPAGSYGDEYADEILQDEDEEETFHILPIEDTNEALGSGSGHKGSQVYDDSEPDVVNSEDPHHEVLDDSFADEEAEELIEGHTTESIDEINEEESDEGLTATEEFTPATGPTSFETDPNPESTTYCSEPHSPDSALIQYALVIDAGSTGSRIHVYKFNNCGPTPALEYETFKAVQPGLSSFARDPTAAAASLDPLMEEAVRVVPESLHHCSAVEVKATAGLRLLPGNEGQAILEEVRVRLESDWPFALSKEDNAVEIMDGKDEGVYAWITANYLLGKIGSGTKAHADPTIAVMDLGGASTQIVFEPLFAQDSSVQMAEGDHKYHLTFGGRDFQLYQHSYLGYGLMRARRSVNNLVAFTWSFLQPGGGDMGSIEWDEMEEQVEIPNPCFAHGSSKRVLLDPPGRKQVNVTMIGTEGGYEACNRVVEMVMAKDAVCEVKPCSFNGVYQPSILDTFPSGQLLALSYFTDRIQPLLPAFTHSSKATAADDDNELATSVSVSDTKTLTLSMLHRMAKEVCAGPKAWRRRWGKDKVAMAELEDRPEYCMDLTFMHALLGLGYELTEERELVVEKKLRGVELGWALGAGIALLEKATLTCTA</sequence>
<organism evidence="11 12">
    <name type="scientific">Naganishia liquefaciens</name>
    <dbReference type="NCBI Taxonomy" id="104408"/>
    <lineage>
        <taxon>Eukaryota</taxon>
        <taxon>Fungi</taxon>
        <taxon>Dikarya</taxon>
        <taxon>Basidiomycota</taxon>
        <taxon>Agaricomycotina</taxon>
        <taxon>Tremellomycetes</taxon>
        <taxon>Filobasidiales</taxon>
        <taxon>Filobasidiaceae</taxon>
        <taxon>Naganishia</taxon>
    </lineage>
</organism>
<dbReference type="GO" id="GO:0005524">
    <property type="term" value="F:ATP binding"/>
    <property type="evidence" value="ECO:0007669"/>
    <property type="project" value="UniProtKB-KW"/>
</dbReference>
<dbReference type="EC" id="3.6.1.42" evidence="5"/>
<feature type="region of interest" description="Disordered" evidence="9">
    <location>
        <begin position="179"/>
        <end position="227"/>
    </location>
</feature>
<comment type="function">
    <text evidence="4">After transfer of sugars to endogenous macromolecular acceptors, the enzyme converts nucleoside diphosphates to nucleoside monophosphates which in turn exit the Golgi lumen in a coupled antiporter reaction, allowing entry of additional nucleotide sugar from the cytosol.</text>
</comment>
<comment type="caution">
    <text evidence="11">The sequence shown here is derived from an EMBL/GenBank/DDBJ whole genome shotgun (WGS) entry which is preliminary data.</text>
</comment>
<dbReference type="InterPro" id="IPR000407">
    <property type="entry name" value="GDA1_CD39_NTPase"/>
</dbReference>
<evidence type="ECO:0000256" key="6">
    <source>
        <dbReference type="PIRSR" id="PIRSR600407-1"/>
    </source>
</evidence>
<dbReference type="GO" id="GO:0004382">
    <property type="term" value="F:GDP phosphatase activity"/>
    <property type="evidence" value="ECO:0007669"/>
    <property type="project" value="UniProtKB-EC"/>
</dbReference>
<reference evidence="11" key="1">
    <citation type="submission" date="2020-07" db="EMBL/GenBank/DDBJ databases">
        <title>Draft Genome Sequence of a Deep-Sea Yeast, Naganishia (Cryptococcus) liquefaciens strain N6.</title>
        <authorList>
            <person name="Han Y.W."/>
            <person name="Kajitani R."/>
            <person name="Morimoto H."/>
            <person name="Parhat M."/>
            <person name="Tsubouchi H."/>
            <person name="Bakenova O."/>
            <person name="Ogata M."/>
            <person name="Argunhan B."/>
            <person name="Aoki R."/>
            <person name="Kajiwara S."/>
            <person name="Itoh T."/>
            <person name="Iwasaki H."/>
        </authorList>
    </citation>
    <scope>NUCLEOTIDE SEQUENCE</scope>
    <source>
        <strain evidence="11">N6</strain>
    </source>
</reference>
<feature type="region of interest" description="Disordered" evidence="9">
    <location>
        <begin position="128"/>
        <end position="159"/>
    </location>
</feature>
<evidence type="ECO:0000256" key="9">
    <source>
        <dbReference type="SAM" id="MobiDB-lite"/>
    </source>
</evidence>
<comment type="subcellular location">
    <subcellularLocation>
        <location evidence="1">Golgi apparatus membrane</location>
        <topology evidence="1">Single-pass type II membrane protein</topology>
    </subcellularLocation>
</comment>
<keyword evidence="10" id="KW-0472">Membrane</keyword>
<feature type="binding site" evidence="7">
    <location>
        <begin position="394"/>
        <end position="398"/>
    </location>
    <ligand>
        <name>ATP</name>
        <dbReference type="ChEBI" id="CHEBI:30616"/>
    </ligand>
</feature>
<keyword evidence="10" id="KW-0812">Transmembrane</keyword>
<comment type="similarity">
    <text evidence="2 8">Belongs to the GDA1/CD39 NTPase family.</text>
</comment>
<feature type="compositionally biased region" description="Acidic residues" evidence="9">
    <location>
        <begin position="71"/>
        <end position="90"/>
    </location>
</feature>
<keyword evidence="10" id="KW-1133">Transmembrane helix</keyword>
<dbReference type="GO" id="GO:0017111">
    <property type="term" value="F:ribonucleoside triphosphate phosphatase activity"/>
    <property type="evidence" value="ECO:0007669"/>
    <property type="project" value="TreeGrafter"/>
</dbReference>
<protein>
    <recommendedName>
        <fullName evidence="5">guanosine-diphosphatase</fullName>
        <ecNumber evidence="5">3.6.1.42</ecNumber>
    </recommendedName>
</protein>
<proteinExistence type="inferred from homology"/>
<dbReference type="Gene3D" id="3.30.420.40">
    <property type="match status" value="1"/>
</dbReference>
<evidence type="ECO:0000256" key="2">
    <source>
        <dbReference type="ARBA" id="ARBA00009283"/>
    </source>
</evidence>
<dbReference type="PANTHER" id="PTHR11782">
    <property type="entry name" value="ADENOSINE/GUANOSINE DIPHOSPHATASE"/>
    <property type="match status" value="1"/>
</dbReference>
<evidence type="ECO:0000256" key="3">
    <source>
        <dbReference type="ARBA" id="ARBA00022801"/>
    </source>
</evidence>
<evidence type="ECO:0000256" key="7">
    <source>
        <dbReference type="PIRSR" id="PIRSR600407-2"/>
    </source>
</evidence>
<evidence type="ECO:0000256" key="10">
    <source>
        <dbReference type="SAM" id="Phobius"/>
    </source>
</evidence>
<gene>
    <name evidence="11" type="ORF">NliqN6_0627</name>
</gene>
<feature type="compositionally biased region" description="Acidic residues" evidence="9">
    <location>
        <begin position="183"/>
        <end position="194"/>
    </location>
</feature>
<feature type="transmembrane region" description="Helical" evidence="10">
    <location>
        <begin position="31"/>
        <end position="52"/>
    </location>
</feature>
<dbReference type="AlphaFoldDB" id="A0A8H3TPK7"/>
<dbReference type="Gene3D" id="3.30.420.150">
    <property type="entry name" value="Exopolyphosphatase. Domain 2"/>
    <property type="match status" value="1"/>
</dbReference>
<dbReference type="GO" id="GO:0009134">
    <property type="term" value="P:nucleoside diphosphate catabolic process"/>
    <property type="evidence" value="ECO:0007669"/>
    <property type="project" value="TreeGrafter"/>
</dbReference>
<dbReference type="EMBL" id="BLZA01000007">
    <property type="protein sequence ID" value="GHJ84225.1"/>
    <property type="molecule type" value="Genomic_DNA"/>
</dbReference>
<dbReference type="GO" id="GO:0006487">
    <property type="term" value="P:protein N-linked glycosylation"/>
    <property type="evidence" value="ECO:0007669"/>
    <property type="project" value="TreeGrafter"/>
</dbReference>
<feature type="compositionally biased region" description="Polar residues" evidence="9">
    <location>
        <begin position="206"/>
        <end position="223"/>
    </location>
</feature>
<evidence type="ECO:0000256" key="5">
    <source>
        <dbReference type="ARBA" id="ARBA00038903"/>
    </source>
</evidence>
<feature type="region of interest" description="Disordered" evidence="9">
    <location>
        <begin position="54"/>
        <end position="105"/>
    </location>
</feature>
<feature type="region of interest" description="Disordered" evidence="9">
    <location>
        <begin position="1"/>
        <end position="25"/>
    </location>
</feature>
<dbReference type="OrthoDB" id="6372431at2759"/>
<feature type="active site" description="Proton acceptor" evidence="6">
    <location>
        <position position="360"/>
    </location>
</feature>
<dbReference type="GO" id="GO:0000139">
    <property type="term" value="C:Golgi membrane"/>
    <property type="evidence" value="ECO:0007669"/>
    <property type="project" value="UniProtKB-SubCell"/>
</dbReference>
<evidence type="ECO:0000256" key="8">
    <source>
        <dbReference type="RuleBase" id="RU003833"/>
    </source>
</evidence>
<dbReference type="Pfam" id="PF01150">
    <property type="entry name" value="GDA1_CD39"/>
    <property type="match status" value="1"/>
</dbReference>
<dbReference type="PANTHER" id="PTHR11782:SF83">
    <property type="entry name" value="GUANOSINE-DIPHOSPHATASE"/>
    <property type="match status" value="1"/>
</dbReference>
<evidence type="ECO:0000313" key="12">
    <source>
        <dbReference type="Proteomes" id="UP000620104"/>
    </source>
</evidence>
<name>A0A8H3TPK7_9TREE</name>
<evidence type="ECO:0000313" key="11">
    <source>
        <dbReference type="EMBL" id="GHJ84225.1"/>
    </source>
</evidence>
<dbReference type="Proteomes" id="UP000620104">
    <property type="component" value="Unassembled WGS sequence"/>
</dbReference>
<feature type="compositionally biased region" description="Polar residues" evidence="9">
    <location>
        <begin position="54"/>
        <end position="63"/>
    </location>
</feature>
<evidence type="ECO:0000256" key="1">
    <source>
        <dbReference type="ARBA" id="ARBA00004323"/>
    </source>
</evidence>